<evidence type="ECO:0000313" key="3">
    <source>
        <dbReference type="Proteomes" id="UP000236621"/>
    </source>
</evidence>
<comment type="caution">
    <text evidence="2">The sequence shown here is derived from an EMBL/GenBank/DDBJ whole genome shotgun (WGS) entry which is preliminary data.</text>
</comment>
<accession>A0A2K3Q875</accession>
<feature type="region of interest" description="Disordered" evidence="1">
    <location>
        <begin position="1"/>
        <end position="97"/>
    </location>
</feature>
<name>A0A2K3Q875_9HYPO</name>
<feature type="non-terminal residue" evidence="2">
    <location>
        <position position="97"/>
    </location>
</feature>
<feature type="compositionally biased region" description="Acidic residues" evidence="1">
    <location>
        <begin position="1"/>
        <end position="11"/>
    </location>
</feature>
<feature type="compositionally biased region" description="Polar residues" evidence="1">
    <location>
        <begin position="63"/>
        <end position="89"/>
    </location>
</feature>
<protein>
    <submittedName>
        <fullName evidence="2">Cellulose synthase catalytic subunit [UDP-forming]</fullName>
    </submittedName>
</protein>
<dbReference type="AlphaFoldDB" id="A0A2K3Q875"/>
<reference evidence="2 3" key="1">
    <citation type="submission" date="2017-08" db="EMBL/GenBank/DDBJ databases">
        <title>Harnessing the power of phylogenomics to disentangle the directionality and signatures of interkingdom host jumping in the parasitic fungal genus Tolypocladium.</title>
        <authorList>
            <person name="Quandt C.A."/>
            <person name="Patterson W."/>
            <person name="Spatafora J.W."/>
        </authorList>
    </citation>
    <scope>NUCLEOTIDE SEQUENCE [LARGE SCALE GENOMIC DNA]</scope>
    <source>
        <strain evidence="2 3">CBS 113982</strain>
    </source>
</reference>
<dbReference type="Proteomes" id="UP000236621">
    <property type="component" value="Unassembled WGS sequence"/>
</dbReference>
<evidence type="ECO:0000256" key="1">
    <source>
        <dbReference type="SAM" id="MobiDB-lite"/>
    </source>
</evidence>
<proteinExistence type="predicted"/>
<dbReference type="STRING" id="45235.A0A2K3Q875"/>
<gene>
    <name evidence="2" type="ORF">TCAP_06300</name>
</gene>
<sequence>MKGFPEGEEMLEIGTSERRNQPSPDGLHAPPVRLNGRSPRPTSFQPPDDHVSSGWPTSIAGRSDSQTLVDGQESRASLRSWQTGQQTPVDLSASPID</sequence>
<evidence type="ECO:0000313" key="2">
    <source>
        <dbReference type="EMBL" id="PNY23765.1"/>
    </source>
</evidence>
<dbReference type="EMBL" id="NRSZ01001052">
    <property type="protein sequence ID" value="PNY23765.1"/>
    <property type="molecule type" value="Genomic_DNA"/>
</dbReference>
<keyword evidence="3" id="KW-1185">Reference proteome</keyword>
<organism evidence="2 3">
    <name type="scientific">Tolypocladium capitatum</name>
    <dbReference type="NCBI Taxonomy" id="45235"/>
    <lineage>
        <taxon>Eukaryota</taxon>
        <taxon>Fungi</taxon>
        <taxon>Dikarya</taxon>
        <taxon>Ascomycota</taxon>
        <taxon>Pezizomycotina</taxon>
        <taxon>Sordariomycetes</taxon>
        <taxon>Hypocreomycetidae</taxon>
        <taxon>Hypocreales</taxon>
        <taxon>Ophiocordycipitaceae</taxon>
        <taxon>Tolypocladium</taxon>
    </lineage>
</organism>